<feature type="domain" description="Peptidase M20 dimerisation" evidence="16">
    <location>
        <begin position="201"/>
        <end position="307"/>
    </location>
</feature>
<dbReference type="Proteomes" id="UP000196240">
    <property type="component" value="Unassembled WGS sequence"/>
</dbReference>
<sequence length="401" mass="43847">MLSFAFQRLIAYYSADCFIDFEMRMISSATLDLSLQLLRQPSVTPVDHNCQNIMAERLKKIGFNIESMRFDDVDNLWARKGTEAPVFCFAGHTDVVPTGNLDAWNSDPFAPEIRDGKLYGRGSADMKTALAAMVVASERFVAKHPNHKGSIAFLITSDEEGPSINGTVKVIETLEARNEKMKWCLVGEPSSTHQLGDIVKNGRRGSLNAVLTVKGKQGHVAYPHLAINPIHMASKAVAELCDTIWDQGNEYFPATSFQVSNIQAGTGATNVVPGTMTVTFNFRYSTELTAEELKARVLEILDRHGLVYDIKWTHSGLPFLTPVGELVNAAKNAIRNVTGVETELSTSGGTSDGRFIAPTGAQVLELGVLNASIHQIDEHVNVADLEPLAEIYEQILEGLLA</sequence>
<evidence type="ECO:0000256" key="4">
    <source>
        <dbReference type="ARBA" id="ARBA00011921"/>
    </source>
</evidence>
<feature type="binding site" evidence="15">
    <location>
        <position position="188"/>
    </location>
    <ligand>
        <name>Zn(2+)</name>
        <dbReference type="ChEBI" id="CHEBI:29105"/>
        <label>1</label>
    </ligand>
</feature>
<feature type="active site" description="Proton acceptor" evidence="15">
    <location>
        <position position="159"/>
    </location>
</feature>
<keyword evidence="9 15" id="KW-0862">Zinc</keyword>
<dbReference type="NCBIfam" id="NF009557">
    <property type="entry name" value="PRK13009.1"/>
    <property type="match status" value="1"/>
</dbReference>
<protein>
    <recommendedName>
        <fullName evidence="5 15">Succinyl-diaminopimelate desuccinylase</fullName>
        <shortName evidence="15">SDAP desuccinylase</shortName>
        <ecNumber evidence="4 15">3.5.1.18</ecNumber>
    </recommendedName>
    <alternativeName>
        <fullName evidence="13 15">N-succinyl-LL-2,6-diaminoheptanedioate amidohydrolase</fullName>
    </alternativeName>
</protein>
<evidence type="ECO:0000256" key="3">
    <source>
        <dbReference type="ARBA" id="ARBA00011738"/>
    </source>
</evidence>
<dbReference type="GO" id="GO:0009089">
    <property type="term" value="P:lysine biosynthetic process via diaminopimelate"/>
    <property type="evidence" value="ECO:0007669"/>
    <property type="project" value="UniProtKB-UniRule"/>
</dbReference>
<evidence type="ECO:0000256" key="13">
    <source>
        <dbReference type="ARBA" id="ARBA00031891"/>
    </source>
</evidence>
<comment type="catalytic activity">
    <reaction evidence="14 15">
        <text>N-succinyl-(2S,6S)-2,6-diaminopimelate + H2O = (2S,6S)-2,6-diaminopimelate + succinate</text>
        <dbReference type="Rhea" id="RHEA:22608"/>
        <dbReference type="ChEBI" id="CHEBI:15377"/>
        <dbReference type="ChEBI" id="CHEBI:30031"/>
        <dbReference type="ChEBI" id="CHEBI:57609"/>
        <dbReference type="ChEBI" id="CHEBI:58087"/>
        <dbReference type="EC" id="3.5.1.18"/>
    </reaction>
</comment>
<evidence type="ECO:0000256" key="10">
    <source>
        <dbReference type="ARBA" id="ARBA00022915"/>
    </source>
</evidence>
<dbReference type="GO" id="GO:0008777">
    <property type="term" value="F:acetylornithine deacetylase activity"/>
    <property type="evidence" value="ECO:0007669"/>
    <property type="project" value="TreeGrafter"/>
</dbReference>
<dbReference type="EC" id="3.5.1.18" evidence="4 15"/>
<dbReference type="UniPathway" id="UPA00034">
    <property type="reaction ID" value="UER00021"/>
</dbReference>
<dbReference type="NCBIfam" id="TIGR01246">
    <property type="entry name" value="dapE_proteo"/>
    <property type="match status" value="1"/>
</dbReference>
<dbReference type="Gene3D" id="3.40.630.10">
    <property type="entry name" value="Zn peptidases"/>
    <property type="match status" value="2"/>
</dbReference>
<dbReference type="GO" id="GO:0019877">
    <property type="term" value="P:diaminopimelate biosynthetic process"/>
    <property type="evidence" value="ECO:0007669"/>
    <property type="project" value="UniProtKB-UniRule"/>
</dbReference>
<dbReference type="Pfam" id="PF01546">
    <property type="entry name" value="Peptidase_M20"/>
    <property type="match status" value="1"/>
</dbReference>
<evidence type="ECO:0000256" key="11">
    <source>
        <dbReference type="ARBA" id="ARBA00023154"/>
    </source>
</evidence>
<dbReference type="Pfam" id="PF07687">
    <property type="entry name" value="M20_dimer"/>
    <property type="match status" value="1"/>
</dbReference>
<accession>A0A1R7Q898</accession>
<evidence type="ECO:0000256" key="7">
    <source>
        <dbReference type="ARBA" id="ARBA00022723"/>
    </source>
</evidence>
<dbReference type="FunFam" id="3.30.70.360:FF:000011">
    <property type="entry name" value="Succinyl-diaminopimelate desuccinylase"/>
    <property type="match status" value="1"/>
</dbReference>
<evidence type="ECO:0000256" key="2">
    <source>
        <dbReference type="ARBA" id="ARBA00006746"/>
    </source>
</evidence>
<organism evidence="17 18">
    <name type="scientific">Acinetobacter johnsonii</name>
    <dbReference type="NCBI Taxonomy" id="40214"/>
    <lineage>
        <taxon>Bacteria</taxon>
        <taxon>Pseudomonadati</taxon>
        <taxon>Pseudomonadota</taxon>
        <taxon>Gammaproteobacteria</taxon>
        <taxon>Moraxellales</taxon>
        <taxon>Moraxellaceae</taxon>
        <taxon>Acinetobacter</taxon>
    </lineage>
</organism>
<reference evidence="17 18" key="1">
    <citation type="submission" date="2017-02" db="EMBL/GenBank/DDBJ databases">
        <authorList>
            <person name="Peterson S.W."/>
        </authorList>
    </citation>
    <scope>NUCLEOTIDE SEQUENCE [LARGE SCALE GENOMIC DNA]</scope>
    <source>
        <strain evidence="17">C6</strain>
    </source>
</reference>
<evidence type="ECO:0000256" key="12">
    <source>
        <dbReference type="ARBA" id="ARBA00023285"/>
    </source>
</evidence>
<keyword evidence="7 15" id="KW-0479">Metal-binding</keyword>
<dbReference type="InterPro" id="IPR050072">
    <property type="entry name" value="Peptidase_M20A"/>
</dbReference>
<evidence type="ECO:0000259" key="16">
    <source>
        <dbReference type="Pfam" id="PF07687"/>
    </source>
</evidence>
<evidence type="ECO:0000313" key="18">
    <source>
        <dbReference type="Proteomes" id="UP000196240"/>
    </source>
</evidence>
<dbReference type="HAMAP" id="MF_01690">
    <property type="entry name" value="DapE"/>
    <property type="match status" value="1"/>
</dbReference>
<feature type="active site" evidence="15">
    <location>
        <position position="94"/>
    </location>
</feature>
<dbReference type="InterPro" id="IPR005941">
    <property type="entry name" value="DapE_proteobac"/>
</dbReference>
<dbReference type="AlphaFoldDB" id="A0A1R7Q898"/>
<dbReference type="GO" id="GO:0006526">
    <property type="term" value="P:L-arginine biosynthetic process"/>
    <property type="evidence" value="ECO:0007669"/>
    <property type="project" value="TreeGrafter"/>
</dbReference>
<evidence type="ECO:0000256" key="14">
    <source>
        <dbReference type="ARBA" id="ARBA00051301"/>
    </source>
</evidence>
<feature type="binding site" evidence="15">
    <location>
        <position position="125"/>
    </location>
    <ligand>
        <name>Zn(2+)</name>
        <dbReference type="ChEBI" id="CHEBI:29105"/>
        <label>1</label>
    </ligand>
</feature>
<evidence type="ECO:0000313" key="17">
    <source>
        <dbReference type="EMBL" id="SJX20501.1"/>
    </source>
</evidence>
<keyword evidence="11 15" id="KW-0457">Lysine biosynthesis</keyword>
<dbReference type="PANTHER" id="PTHR43808">
    <property type="entry name" value="ACETYLORNITHINE DEACETYLASE"/>
    <property type="match status" value="1"/>
</dbReference>
<evidence type="ECO:0000256" key="6">
    <source>
        <dbReference type="ARBA" id="ARBA00022605"/>
    </source>
</evidence>
<dbReference type="InterPro" id="IPR036264">
    <property type="entry name" value="Bact_exopeptidase_dim_dom"/>
</dbReference>
<dbReference type="GO" id="GO:0009014">
    <property type="term" value="F:succinyl-diaminopimelate desuccinylase activity"/>
    <property type="evidence" value="ECO:0007669"/>
    <property type="project" value="UniProtKB-UniRule"/>
</dbReference>
<feature type="binding site" evidence="15">
    <location>
        <position position="92"/>
    </location>
    <ligand>
        <name>Zn(2+)</name>
        <dbReference type="ChEBI" id="CHEBI:29105"/>
        <label>1</label>
    </ligand>
</feature>
<comment type="pathway">
    <text evidence="1 15">Amino-acid biosynthesis; L-lysine biosynthesis via DAP pathway; LL-2,6-diaminopimelate from (S)-tetrahydrodipicolinate (succinylase route): step 3/3.</text>
</comment>
<comment type="function">
    <text evidence="15">Catalyzes the hydrolysis of N-succinyl-L,L-diaminopimelic acid (SDAP), forming succinate and LL-2,6-diaminopimelate (DAP), an intermediate involved in the bacterial biosynthesis of lysine and meso-diaminopimelic acid, an essential component of bacterial cell walls.</text>
</comment>
<comment type="similarity">
    <text evidence="2 15">Belongs to the peptidase M20A family. DapE subfamily.</text>
</comment>
<comment type="subunit">
    <text evidence="3 15">Homodimer.</text>
</comment>
<dbReference type="CDD" id="cd03891">
    <property type="entry name" value="M20_DapE_proteobac"/>
    <property type="match status" value="1"/>
</dbReference>
<dbReference type="PANTHER" id="PTHR43808:SF31">
    <property type="entry name" value="N-ACETYL-L-CITRULLINE DEACETYLASE"/>
    <property type="match status" value="1"/>
</dbReference>
<evidence type="ECO:0000256" key="15">
    <source>
        <dbReference type="HAMAP-Rule" id="MF_01690"/>
    </source>
</evidence>
<evidence type="ECO:0000256" key="9">
    <source>
        <dbReference type="ARBA" id="ARBA00022833"/>
    </source>
</evidence>
<dbReference type="SUPFAM" id="SSF53187">
    <property type="entry name" value="Zn-dependent exopeptidases"/>
    <property type="match status" value="1"/>
</dbReference>
<dbReference type="GO" id="GO:0050897">
    <property type="term" value="F:cobalt ion binding"/>
    <property type="evidence" value="ECO:0007669"/>
    <property type="project" value="UniProtKB-UniRule"/>
</dbReference>
<dbReference type="InterPro" id="IPR011650">
    <property type="entry name" value="Peptidase_M20_dimer"/>
</dbReference>
<dbReference type="SUPFAM" id="SSF55031">
    <property type="entry name" value="Bacterial exopeptidase dimerisation domain"/>
    <property type="match status" value="1"/>
</dbReference>
<dbReference type="InterPro" id="IPR002933">
    <property type="entry name" value="Peptidase_M20"/>
</dbReference>
<gene>
    <name evidence="15 17" type="primary">dapE</name>
    <name evidence="17" type="ORF">ACNJC6_00079</name>
</gene>
<evidence type="ECO:0000256" key="1">
    <source>
        <dbReference type="ARBA" id="ARBA00005130"/>
    </source>
</evidence>
<name>A0A1R7Q898_ACIJO</name>
<dbReference type="EMBL" id="FUUY01000001">
    <property type="protein sequence ID" value="SJX20501.1"/>
    <property type="molecule type" value="Genomic_DNA"/>
</dbReference>
<feature type="binding site" evidence="15">
    <location>
        <position position="125"/>
    </location>
    <ligand>
        <name>Zn(2+)</name>
        <dbReference type="ChEBI" id="CHEBI:29105"/>
        <label>2</label>
    </ligand>
</feature>
<evidence type="ECO:0000256" key="8">
    <source>
        <dbReference type="ARBA" id="ARBA00022801"/>
    </source>
</evidence>
<feature type="binding site" evidence="15">
    <location>
        <position position="160"/>
    </location>
    <ligand>
        <name>Zn(2+)</name>
        <dbReference type="ChEBI" id="CHEBI:29105"/>
        <label>2</label>
    </ligand>
</feature>
<feature type="binding site" evidence="15">
    <location>
        <position position="374"/>
    </location>
    <ligand>
        <name>Zn(2+)</name>
        <dbReference type="ChEBI" id="CHEBI:29105"/>
        <label>2</label>
    </ligand>
</feature>
<proteinExistence type="inferred from homology"/>
<comment type="cofactor">
    <cofactor evidence="15">
        <name>Zn(2+)</name>
        <dbReference type="ChEBI" id="CHEBI:29105"/>
    </cofactor>
    <cofactor evidence="15">
        <name>Co(2+)</name>
        <dbReference type="ChEBI" id="CHEBI:48828"/>
    </cofactor>
    <text evidence="15">Binds 2 Zn(2+) or Co(2+) ions per subunit.</text>
</comment>
<keyword evidence="12 15" id="KW-0170">Cobalt</keyword>
<keyword evidence="8 15" id="KW-0378">Hydrolase</keyword>
<dbReference type="GO" id="GO:0008270">
    <property type="term" value="F:zinc ion binding"/>
    <property type="evidence" value="ECO:0007669"/>
    <property type="project" value="UniProtKB-UniRule"/>
</dbReference>
<keyword evidence="6 15" id="KW-0028">Amino-acid biosynthesis</keyword>
<evidence type="ECO:0000256" key="5">
    <source>
        <dbReference type="ARBA" id="ARBA00022391"/>
    </source>
</evidence>
<keyword evidence="10 15" id="KW-0220">Diaminopimelate biosynthesis</keyword>
<dbReference type="FunFam" id="3.40.630.10:FF:000005">
    <property type="entry name" value="Succinyl-diaminopimelate desuccinylase"/>
    <property type="match status" value="1"/>
</dbReference>